<dbReference type="Pfam" id="PF10926">
    <property type="entry name" value="DUF2800"/>
    <property type="match status" value="1"/>
</dbReference>
<dbReference type="GO" id="GO:0016787">
    <property type="term" value="F:hydrolase activity"/>
    <property type="evidence" value="ECO:0007669"/>
    <property type="project" value="UniProtKB-KW"/>
</dbReference>
<evidence type="ECO:0000313" key="3">
    <source>
        <dbReference type="EMBL" id="XCC63550.1"/>
    </source>
</evidence>
<sequence>MPGVHAILSASAAHRWLNCNQSALFEKQYEEQGSEYAAEGTFAHEVAEIKLGRALSDAGYWKERPSRRLNKNNEFWSVALEDYIDGYVAEVMEYIASLKEPLVMLEQRLDFSKYVPGGFGTGDVVIVSDGALDVIDLKYGKGVPVSAERNPQLMLYGLGALETYDCLYDIETVRLHIKQPRLDDASSYQISAAELIDWAENEVAPKAELAMKGEGSFEAGEWCRFCKARKDCRARAKANLELTKYEFAPGPQLTDDEIGDILGKASELKRWVEDIEAFALEQAEKNGKKWPGWKLVEGRSNRRYSDEDKIAEILLGENYREEDIFNKKLKGIGDMERLLGKKKFCELLAEQITKPQGKPTLVPENDKRPELGSIASAEKDFKEDK</sequence>
<gene>
    <name evidence="3" type="ORF">PUP29_05865</name>
</gene>
<feature type="region of interest" description="Disordered" evidence="2">
    <location>
        <begin position="355"/>
        <end position="385"/>
    </location>
</feature>
<dbReference type="InterPro" id="IPR021229">
    <property type="entry name" value="DUF2800"/>
</dbReference>
<protein>
    <submittedName>
        <fullName evidence="3">DUF2800 domain-containing protein</fullName>
    </submittedName>
</protein>
<keyword evidence="1" id="KW-0378">Hydrolase</keyword>
<name>A0AAU8ACN6_9FIRM</name>
<evidence type="ECO:0000256" key="1">
    <source>
        <dbReference type="ARBA" id="ARBA00022801"/>
    </source>
</evidence>
<organism evidence="3">
    <name type="scientific">Christensenella massiliensis</name>
    <dbReference type="NCBI Taxonomy" id="1805714"/>
    <lineage>
        <taxon>Bacteria</taxon>
        <taxon>Bacillati</taxon>
        <taxon>Bacillota</taxon>
        <taxon>Clostridia</taxon>
        <taxon>Christensenellales</taxon>
        <taxon>Christensenellaceae</taxon>
        <taxon>Christensenella</taxon>
    </lineage>
</organism>
<dbReference type="EMBL" id="CP117826">
    <property type="protein sequence ID" value="XCC63550.1"/>
    <property type="molecule type" value="Genomic_DNA"/>
</dbReference>
<reference evidence="3" key="1">
    <citation type="submission" date="2023-02" db="EMBL/GenBank/DDBJ databases">
        <title>Gut commensal Christensenella minuta modulates host metabolism via a new class of secondary bile acids.</title>
        <authorList>
            <person name="Liu C."/>
        </authorList>
    </citation>
    <scope>NUCLEOTIDE SEQUENCE</scope>
    <source>
        <strain evidence="3">CA70</strain>
    </source>
</reference>
<accession>A0AAU8ACN6</accession>
<dbReference type="InterPro" id="IPR011604">
    <property type="entry name" value="PDDEXK-like_dom_sf"/>
</dbReference>
<dbReference type="Gene3D" id="3.90.320.10">
    <property type="match status" value="1"/>
</dbReference>
<dbReference type="AlphaFoldDB" id="A0AAU8ACN6"/>
<evidence type="ECO:0000256" key="2">
    <source>
        <dbReference type="SAM" id="MobiDB-lite"/>
    </source>
</evidence>
<proteinExistence type="predicted"/>